<dbReference type="EC" id="2.4.-.-" evidence="1"/>
<reference evidence="1 2" key="1">
    <citation type="submission" date="2024-09" db="EMBL/GenBank/DDBJ databases">
        <authorList>
            <person name="Sun Q."/>
            <person name="Mori K."/>
        </authorList>
    </citation>
    <scope>NUCLEOTIDE SEQUENCE [LARGE SCALE GENOMIC DNA]</scope>
    <source>
        <strain evidence="1 2">CCM 7468</strain>
    </source>
</reference>
<dbReference type="PANTHER" id="PTHR46656">
    <property type="entry name" value="PUTATIVE-RELATED"/>
    <property type="match status" value="1"/>
</dbReference>
<dbReference type="GO" id="GO:0016757">
    <property type="term" value="F:glycosyltransferase activity"/>
    <property type="evidence" value="ECO:0007669"/>
    <property type="project" value="UniProtKB-KW"/>
</dbReference>
<dbReference type="Pfam" id="PF13692">
    <property type="entry name" value="Glyco_trans_1_4"/>
    <property type="match status" value="1"/>
</dbReference>
<dbReference type="SUPFAM" id="SSF53756">
    <property type="entry name" value="UDP-Glycosyltransferase/glycogen phosphorylase"/>
    <property type="match status" value="1"/>
</dbReference>
<name>A0ABV6IWI5_9PROT</name>
<evidence type="ECO:0000313" key="2">
    <source>
        <dbReference type="Proteomes" id="UP001589789"/>
    </source>
</evidence>
<keyword evidence="1" id="KW-0328">Glycosyltransferase</keyword>
<sequence length="380" mass="42792">MANKEQSPKVTLVGHPFNPIGTGRALRISLAACRRVGIDVAVRDVWKFQVPEPDQVKSILPFMTDDYSAINIFHLNGNEIEPALERLGPLPPGHNIVIPFWELPRYPDEWANQLEKFDEVWASSKFIQASVGNAVDRPVLYMPLATEVEFNSFLSRRYFRIPEDHYAFLLFFDCRSYMMRKNPQAVVECFRRLLQARPWVRTCLVIKLHGAEAAPAEVLDFLDSLKEMRERIVLLDKTLPEAEVHNLIRCSDAFVSLHRSEGYGLGLAEAMYLGLPVIGTGWSGNMDFMTPDNSFAINCDLVPVPANAYPHWEDQQWAEPDLDEATEKMIKLVDNPAMGRALGVLGGRTIRTSFSFRSSGLRYAARLAEIAGQATVAEPA</sequence>
<organism evidence="1 2">
    <name type="scientific">Muricoccus vinaceus</name>
    <dbReference type="NCBI Taxonomy" id="424704"/>
    <lineage>
        <taxon>Bacteria</taxon>
        <taxon>Pseudomonadati</taxon>
        <taxon>Pseudomonadota</taxon>
        <taxon>Alphaproteobacteria</taxon>
        <taxon>Acetobacterales</taxon>
        <taxon>Roseomonadaceae</taxon>
        <taxon>Muricoccus</taxon>
    </lineage>
</organism>
<dbReference type="Proteomes" id="UP001589789">
    <property type="component" value="Unassembled WGS sequence"/>
</dbReference>
<proteinExistence type="predicted"/>
<keyword evidence="1" id="KW-0808">Transferase</keyword>
<evidence type="ECO:0000313" key="1">
    <source>
        <dbReference type="EMBL" id="MFC0387968.1"/>
    </source>
</evidence>
<dbReference type="RefSeq" id="WP_377053929.1">
    <property type="nucleotide sequence ID" value="NZ_JBHLVZ010000074.1"/>
</dbReference>
<accession>A0ABV6IWI5</accession>
<keyword evidence="2" id="KW-1185">Reference proteome</keyword>
<dbReference type="EMBL" id="JBHLVZ010000074">
    <property type="protein sequence ID" value="MFC0387968.1"/>
    <property type="molecule type" value="Genomic_DNA"/>
</dbReference>
<gene>
    <name evidence="1" type="ORF">ACFFIC_20840</name>
</gene>
<comment type="caution">
    <text evidence="1">The sequence shown here is derived from an EMBL/GenBank/DDBJ whole genome shotgun (WGS) entry which is preliminary data.</text>
</comment>
<dbReference type="PANTHER" id="PTHR46656:SF3">
    <property type="entry name" value="PUTATIVE-RELATED"/>
    <property type="match status" value="1"/>
</dbReference>
<dbReference type="Gene3D" id="3.40.50.2000">
    <property type="entry name" value="Glycogen Phosphorylase B"/>
    <property type="match status" value="1"/>
</dbReference>
<protein>
    <submittedName>
        <fullName evidence="1">Glycosyltransferase</fullName>
        <ecNumber evidence="1">2.4.-.-</ecNumber>
    </submittedName>
</protein>